<sequence length="370" mass="39775">MDVLARARALEAAGADVIHMEVGEPDFPTPRPIVEAGRRALAEGRTGYTPALGIPELREAIARHYRERHGLAVAPQRIVVTPGASGALLLVLAALLGRDETVALADPGYPCNRHFARAVEGRAVALPGAAEHGYQPTAAALAALDPPPRLVLVASPANPTGTLIAPAELAAIHAWCRRTGAALVVDEIYHGLVYEGEAPTALALGEDVLVINSFSKYFGMTGWRLGWLVAPEGLVRALERLAQNLFIAAPTPAQHAALAAFTPATLEIAEERRAAFRARREFLVPALRGLGFSVPVTPQGAFYVYADSRAFDDDCERLCRRLLEEAHVAVTPGTDFGRHEARGHVRFAYTTGIDRLERAVERIRRLLAQG</sequence>
<evidence type="ECO:0000313" key="8">
    <source>
        <dbReference type="EMBL" id="ROR32248.1"/>
    </source>
</evidence>
<dbReference type="InterPro" id="IPR004839">
    <property type="entry name" value="Aminotransferase_I/II_large"/>
</dbReference>
<organism evidence="8 9">
    <name type="scientific">Inmirania thermothiophila</name>
    <dbReference type="NCBI Taxonomy" id="1750597"/>
    <lineage>
        <taxon>Bacteria</taxon>
        <taxon>Pseudomonadati</taxon>
        <taxon>Pseudomonadota</taxon>
        <taxon>Gammaproteobacteria</taxon>
        <taxon>Chromatiales</taxon>
        <taxon>Ectothiorhodospiraceae</taxon>
        <taxon>Inmirania</taxon>
    </lineage>
</organism>
<dbReference type="Pfam" id="PF00155">
    <property type="entry name" value="Aminotran_1_2"/>
    <property type="match status" value="1"/>
</dbReference>
<evidence type="ECO:0000256" key="1">
    <source>
        <dbReference type="ARBA" id="ARBA00001933"/>
    </source>
</evidence>
<dbReference type="InterPro" id="IPR015421">
    <property type="entry name" value="PyrdxlP-dep_Trfase_major"/>
</dbReference>
<dbReference type="Gene3D" id="3.40.640.10">
    <property type="entry name" value="Type I PLP-dependent aspartate aminotransferase-like (Major domain)"/>
    <property type="match status" value="1"/>
</dbReference>
<gene>
    <name evidence="8" type="ORF">EDC57_1445</name>
</gene>
<dbReference type="CDD" id="cd00609">
    <property type="entry name" value="AAT_like"/>
    <property type="match status" value="1"/>
</dbReference>
<evidence type="ECO:0000259" key="7">
    <source>
        <dbReference type="Pfam" id="PF00155"/>
    </source>
</evidence>
<dbReference type="InterPro" id="IPR004838">
    <property type="entry name" value="NHTrfase_class1_PyrdxlP-BS"/>
</dbReference>
<evidence type="ECO:0000256" key="6">
    <source>
        <dbReference type="RuleBase" id="RU000481"/>
    </source>
</evidence>
<dbReference type="GO" id="GO:0006520">
    <property type="term" value="P:amino acid metabolic process"/>
    <property type="evidence" value="ECO:0007669"/>
    <property type="project" value="InterPro"/>
</dbReference>
<evidence type="ECO:0000256" key="4">
    <source>
        <dbReference type="ARBA" id="ARBA00022679"/>
    </source>
</evidence>
<dbReference type="SUPFAM" id="SSF53383">
    <property type="entry name" value="PLP-dependent transferases"/>
    <property type="match status" value="1"/>
</dbReference>
<keyword evidence="9" id="KW-1185">Reference proteome</keyword>
<keyword evidence="3 6" id="KW-0032">Aminotransferase</keyword>
<comment type="cofactor">
    <cofactor evidence="1 6">
        <name>pyridoxal 5'-phosphate</name>
        <dbReference type="ChEBI" id="CHEBI:597326"/>
    </cofactor>
</comment>
<keyword evidence="5" id="KW-0663">Pyridoxal phosphate</keyword>
<dbReference type="PANTHER" id="PTHR46383">
    <property type="entry name" value="ASPARTATE AMINOTRANSFERASE"/>
    <property type="match status" value="1"/>
</dbReference>
<feature type="domain" description="Aminotransferase class I/classII large" evidence="7">
    <location>
        <begin position="16"/>
        <end position="363"/>
    </location>
</feature>
<dbReference type="EC" id="2.6.1.-" evidence="6"/>
<keyword evidence="4 6" id="KW-0808">Transferase</keyword>
<dbReference type="AlphaFoldDB" id="A0A3N1Y146"/>
<evidence type="ECO:0000313" key="9">
    <source>
        <dbReference type="Proteomes" id="UP000276634"/>
    </source>
</evidence>
<dbReference type="GO" id="GO:0008483">
    <property type="term" value="F:transaminase activity"/>
    <property type="evidence" value="ECO:0007669"/>
    <property type="project" value="UniProtKB-KW"/>
</dbReference>
<evidence type="ECO:0000256" key="5">
    <source>
        <dbReference type="ARBA" id="ARBA00022898"/>
    </source>
</evidence>
<name>A0A3N1Y146_9GAMM</name>
<comment type="similarity">
    <text evidence="2 6">Belongs to the class-I pyridoxal-phosphate-dependent aminotransferase family.</text>
</comment>
<proteinExistence type="inferred from homology"/>
<dbReference type="InterPro" id="IPR050596">
    <property type="entry name" value="AspAT/PAT-like"/>
</dbReference>
<dbReference type="PROSITE" id="PS00105">
    <property type="entry name" value="AA_TRANSFER_CLASS_1"/>
    <property type="match status" value="1"/>
</dbReference>
<dbReference type="GO" id="GO:0030170">
    <property type="term" value="F:pyridoxal phosphate binding"/>
    <property type="evidence" value="ECO:0007669"/>
    <property type="project" value="InterPro"/>
</dbReference>
<accession>A0A3N1Y146</accession>
<dbReference type="EMBL" id="RJVI01000002">
    <property type="protein sequence ID" value="ROR32248.1"/>
    <property type="molecule type" value="Genomic_DNA"/>
</dbReference>
<dbReference type="NCBIfam" id="NF006514">
    <property type="entry name" value="PRK08960.1"/>
    <property type="match status" value="1"/>
</dbReference>
<dbReference type="Proteomes" id="UP000276634">
    <property type="component" value="Unassembled WGS sequence"/>
</dbReference>
<protein>
    <recommendedName>
        <fullName evidence="6">Aminotransferase</fullName>
        <ecNumber evidence="6">2.6.1.-</ecNumber>
    </recommendedName>
</protein>
<dbReference type="InterPro" id="IPR015424">
    <property type="entry name" value="PyrdxlP-dep_Trfase"/>
</dbReference>
<dbReference type="PANTHER" id="PTHR46383:SF2">
    <property type="entry name" value="AMINOTRANSFERASE"/>
    <property type="match status" value="1"/>
</dbReference>
<comment type="caution">
    <text evidence="8">The sequence shown here is derived from an EMBL/GenBank/DDBJ whole genome shotgun (WGS) entry which is preliminary data.</text>
</comment>
<evidence type="ECO:0000256" key="2">
    <source>
        <dbReference type="ARBA" id="ARBA00007441"/>
    </source>
</evidence>
<evidence type="ECO:0000256" key="3">
    <source>
        <dbReference type="ARBA" id="ARBA00022576"/>
    </source>
</evidence>
<reference evidence="8 9" key="1">
    <citation type="submission" date="2018-11" db="EMBL/GenBank/DDBJ databases">
        <title>Genomic Encyclopedia of Type Strains, Phase IV (KMG-IV): sequencing the most valuable type-strain genomes for metagenomic binning, comparative biology and taxonomic classification.</title>
        <authorList>
            <person name="Goeker M."/>
        </authorList>
    </citation>
    <scope>NUCLEOTIDE SEQUENCE [LARGE SCALE GENOMIC DNA]</scope>
    <source>
        <strain evidence="8 9">DSM 100275</strain>
    </source>
</reference>